<dbReference type="Pfam" id="PF01027">
    <property type="entry name" value="Bax1-I"/>
    <property type="match status" value="1"/>
</dbReference>
<dbReference type="CTD" id="38936"/>
<dbReference type="InterPro" id="IPR006213">
    <property type="entry name" value="Bax_inhbtr1_CS"/>
</dbReference>
<dbReference type="PANTHER" id="PTHR23291">
    <property type="entry name" value="BAX INHIBITOR-RELATED"/>
    <property type="match status" value="1"/>
</dbReference>
<evidence type="ECO:0000256" key="7">
    <source>
        <dbReference type="RuleBase" id="RU004379"/>
    </source>
</evidence>
<dbReference type="GeneID" id="115622793"/>
<dbReference type="PROSITE" id="PS01243">
    <property type="entry name" value="BI1"/>
    <property type="match status" value="1"/>
</dbReference>
<dbReference type="GO" id="GO:0019899">
    <property type="term" value="F:enzyme binding"/>
    <property type="evidence" value="ECO:0007669"/>
    <property type="project" value="TreeGrafter"/>
</dbReference>
<keyword evidence="8" id="KW-1185">Reference proteome</keyword>
<dbReference type="OrthoDB" id="1277691at2759"/>
<organism evidence="8 9">
    <name type="scientific">Drosophila lebanonensis</name>
    <name type="common">Fruit fly</name>
    <name type="synonym">Scaptodrosophila lebanonensis</name>
    <dbReference type="NCBI Taxonomy" id="7225"/>
    <lineage>
        <taxon>Eukaryota</taxon>
        <taxon>Metazoa</taxon>
        <taxon>Ecdysozoa</taxon>
        <taxon>Arthropoda</taxon>
        <taxon>Hexapoda</taxon>
        <taxon>Insecta</taxon>
        <taxon>Pterygota</taxon>
        <taxon>Neoptera</taxon>
        <taxon>Endopterygota</taxon>
        <taxon>Diptera</taxon>
        <taxon>Brachycera</taxon>
        <taxon>Muscomorpha</taxon>
        <taxon>Ephydroidea</taxon>
        <taxon>Drosophilidae</taxon>
        <taxon>Scaptodrosophila</taxon>
    </lineage>
</organism>
<dbReference type="CDD" id="cd10430">
    <property type="entry name" value="BI-1"/>
    <property type="match status" value="1"/>
</dbReference>
<dbReference type="GO" id="GO:0031966">
    <property type="term" value="C:mitochondrial membrane"/>
    <property type="evidence" value="ECO:0007669"/>
    <property type="project" value="TreeGrafter"/>
</dbReference>
<keyword evidence="3 7" id="KW-0812">Transmembrane</keyword>
<dbReference type="InterPro" id="IPR006214">
    <property type="entry name" value="Bax_inhibitor_1-related"/>
</dbReference>
<comment type="similarity">
    <text evidence="2 7">Belongs to the BI1 family.</text>
</comment>
<dbReference type="GO" id="GO:0033119">
    <property type="term" value="P:negative regulation of RNA splicing"/>
    <property type="evidence" value="ECO:0007669"/>
    <property type="project" value="TreeGrafter"/>
</dbReference>
<evidence type="ECO:0000313" key="9">
    <source>
        <dbReference type="RefSeq" id="XP_030372717.1"/>
    </source>
</evidence>
<evidence type="ECO:0000256" key="6">
    <source>
        <dbReference type="ARBA" id="ARBA00023136"/>
    </source>
</evidence>
<keyword evidence="6 7" id="KW-0472">Membrane</keyword>
<protein>
    <submittedName>
        <fullName evidence="9">Bax inhibitor 1</fullName>
    </submittedName>
</protein>
<dbReference type="Proteomes" id="UP000504634">
    <property type="component" value="Unplaced"/>
</dbReference>
<keyword evidence="4" id="KW-0053">Apoptosis</keyword>
<dbReference type="RefSeq" id="XP_030372717.1">
    <property type="nucleotide sequence ID" value="XM_030516857.1"/>
</dbReference>
<evidence type="ECO:0000256" key="2">
    <source>
        <dbReference type="ARBA" id="ARBA00010350"/>
    </source>
</evidence>
<evidence type="ECO:0000256" key="3">
    <source>
        <dbReference type="ARBA" id="ARBA00022692"/>
    </source>
</evidence>
<feature type="transmembrane region" description="Helical" evidence="7">
    <location>
        <begin position="34"/>
        <end position="53"/>
    </location>
</feature>
<feature type="transmembrane region" description="Helical" evidence="7">
    <location>
        <begin position="143"/>
        <end position="164"/>
    </location>
</feature>
<accession>A0A6J2TCL4</accession>
<feature type="transmembrane region" description="Helical" evidence="7">
    <location>
        <begin position="170"/>
        <end position="190"/>
    </location>
</feature>
<dbReference type="GO" id="GO:0006915">
    <property type="term" value="P:apoptotic process"/>
    <property type="evidence" value="ECO:0007669"/>
    <property type="project" value="UniProtKB-KW"/>
</dbReference>
<dbReference type="GO" id="GO:0034620">
    <property type="term" value="P:cellular response to unfolded protein"/>
    <property type="evidence" value="ECO:0007669"/>
    <property type="project" value="TreeGrafter"/>
</dbReference>
<name>A0A6J2TCL4_DROLE</name>
<evidence type="ECO:0000256" key="1">
    <source>
        <dbReference type="ARBA" id="ARBA00004141"/>
    </source>
</evidence>
<dbReference type="PANTHER" id="PTHR23291:SF32">
    <property type="entry name" value="BAX INHIBITOR 1"/>
    <property type="match status" value="1"/>
</dbReference>
<evidence type="ECO:0000256" key="4">
    <source>
        <dbReference type="ARBA" id="ARBA00022703"/>
    </source>
</evidence>
<evidence type="ECO:0000256" key="5">
    <source>
        <dbReference type="ARBA" id="ARBA00022989"/>
    </source>
</evidence>
<feature type="transmembrane region" description="Helical" evidence="7">
    <location>
        <begin position="89"/>
        <end position="109"/>
    </location>
</feature>
<feature type="transmembrane region" description="Helical" evidence="7">
    <location>
        <begin position="115"/>
        <end position="136"/>
    </location>
</feature>
<dbReference type="AlphaFoldDB" id="A0A6J2TCL4"/>
<feature type="transmembrane region" description="Helical" evidence="7">
    <location>
        <begin position="59"/>
        <end position="77"/>
    </location>
</feature>
<reference evidence="9" key="1">
    <citation type="submission" date="2025-08" db="UniProtKB">
        <authorList>
            <consortium name="RefSeq"/>
        </authorList>
    </citation>
    <scope>IDENTIFICATION</scope>
    <source>
        <strain evidence="9">11010-0011.00</strain>
        <tissue evidence="9">Whole body</tissue>
    </source>
</reference>
<sequence>MAATAQNINERFQRLIDGIGERYEPYVRQHLSKVYMVLASTAAASAVGAMLQMRDFVDLGIVAAIASLVLVLGLHFYKDDGKNYYTRLSMLYAFGFCSGQTLGPLLGYICSINSAIILTALVGTFVTFLSLSLAALVAEQGKFLYLGGMLVSVINTMALLSLFNMIFKSYFVQVTQLYVGVFVMAAFIVYDTQNIVEKCRLGNRDVVQHALDLFFDVLSMFRRLLIILTQKEERKQAERRKKN</sequence>
<keyword evidence="5 7" id="KW-1133">Transmembrane helix</keyword>
<proteinExistence type="inferred from homology"/>
<gene>
    <name evidence="9" type="primary">LOC115622793</name>
</gene>
<evidence type="ECO:0000313" key="8">
    <source>
        <dbReference type="Proteomes" id="UP000504634"/>
    </source>
</evidence>
<comment type="subcellular location">
    <subcellularLocation>
        <location evidence="1">Membrane</location>
        <topology evidence="1">Multi-pass membrane protein</topology>
    </subcellularLocation>
</comment>
<dbReference type="GO" id="GO:2001234">
    <property type="term" value="P:negative regulation of apoptotic signaling pathway"/>
    <property type="evidence" value="ECO:0007669"/>
    <property type="project" value="TreeGrafter"/>
</dbReference>